<gene>
    <name evidence="1" type="ORF">EYS42_12365</name>
</gene>
<protein>
    <submittedName>
        <fullName evidence="1">Uncharacterized protein</fullName>
    </submittedName>
</protein>
<dbReference type="RefSeq" id="WP_130968496.1">
    <property type="nucleotide sequence ID" value="NZ_SIXI01000005.1"/>
</dbReference>
<comment type="caution">
    <text evidence="1">The sequence shown here is derived from an EMBL/GenBank/DDBJ whole genome shotgun (WGS) entry which is preliminary data.</text>
</comment>
<keyword evidence="2" id="KW-1185">Reference proteome</keyword>
<sequence length="93" mass="9986">MLAASLGLLGGCAQVAVERLNSGGPASYALYGPNGDALQAEASRRCAQGHEVHRQADKAAGLTPDWALPRWWNLAMQRLDGDDRRAQLVITCR</sequence>
<dbReference type="Proteomes" id="UP000292120">
    <property type="component" value="Unassembled WGS sequence"/>
</dbReference>
<evidence type="ECO:0000313" key="2">
    <source>
        <dbReference type="Proteomes" id="UP000292120"/>
    </source>
</evidence>
<organism evidence="1 2">
    <name type="scientific">Aquabacterium lacunae</name>
    <dbReference type="NCBI Taxonomy" id="2528630"/>
    <lineage>
        <taxon>Bacteria</taxon>
        <taxon>Pseudomonadati</taxon>
        <taxon>Pseudomonadota</taxon>
        <taxon>Betaproteobacteria</taxon>
        <taxon>Burkholderiales</taxon>
        <taxon>Aquabacterium</taxon>
    </lineage>
</organism>
<evidence type="ECO:0000313" key="1">
    <source>
        <dbReference type="EMBL" id="TBO29200.1"/>
    </source>
</evidence>
<reference evidence="1 2" key="1">
    <citation type="submission" date="2019-02" db="EMBL/GenBank/DDBJ databases">
        <title>Aquabacterium sp. strain KMB7.</title>
        <authorList>
            <person name="Chen W.-M."/>
        </authorList>
    </citation>
    <scope>NUCLEOTIDE SEQUENCE [LARGE SCALE GENOMIC DNA]</scope>
    <source>
        <strain evidence="1 2">KMB7</strain>
    </source>
</reference>
<dbReference type="EMBL" id="SIXI01000005">
    <property type="protein sequence ID" value="TBO29200.1"/>
    <property type="molecule type" value="Genomic_DNA"/>
</dbReference>
<proteinExistence type="predicted"/>
<accession>A0A4Q9GWT8</accession>
<name>A0A4Q9GWT8_9BURK</name>
<dbReference type="AlphaFoldDB" id="A0A4Q9GWT8"/>